<reference evidence="1 2" key="1">
    <citation type="journal article" date="2023" name="Nucleic Acids Res.">
        <title>The hologenome of Daphnia magna reveals possible DNA methylation and microbiome-mediated evolution of the host genome.</title>
        <authorList>
            <person name="Chaturvedi A."/>
            <person name="Li X."/>
            <person name="Dhandapani V."/>
            <person name="Marshall H."/>
            <person name="Kissane S."/>
            <person name="Cuenca-Cambronero M."/>
            <person name="Asole G."/>
            <person name="Calvet F."/>
            <person name="Ruiz-Romero M."/>
            <person name="Marangio P."/>
            <person name="Guigo R."/>
            <person name="Rago D."/>
            <person name="Mirbahai L."/>
            <person name="Eastwood N."/>
            <person name="Colbourne J.K."/>
            <person name="Zhou J."/>
            <person name="Mallon E."/>
            <person name="Orsini L."/>
        </authorList>
    </citation>
    <scope>NUCLEOTIDE SEQUENCE [LARGE SCALE GENOMIC DNA]</scope>
    <source>
        <strain evidence="1">LRV0_1</strain>
    </source>
</reference>
<sequence length="59" mass="6951">MQFRNTIENQEAEMLLVVNGLQWPSRRTEPKTHRWDPIGLQIARRSFEASIDDLRITQG</sequence>
<comment type="caution">
    <text evidence="1">The sequence shown here is derived from an EMBL/GenBank/DDBJ whole genome shotgun (WGS) entry which is preliminary data.</text>
</comment>
<evidence type="ECO:0000313" key="1">
    <source>
        <dbReference type="EMBL" id="KAK4021128.1"/>
    </source>
</evidence>
<organism evidence="1 2">
    <name type="scientific">Daphnia magna</name>
    <dbReference type="NCBI Taxonomy" id="35525"/>
    <lineage>
        <taxon>Eukaryota</taxon>
        <taxon>Metazoa</taxon>
        <taxon>Ecdysozoa</taxon>
        <taxon>Arthropoda</taxon>
        <taxon>Crustacea</taxon>
        <taxon>Branchiopoda</taxon>
        <taxon>Diplostraca</taxon>
        <taxon>Cladocera</taxon>
        <taxon>Anomopoda</taxon>
        <taxon>Daphniidae</taxon>
        <taxon>Daphnia</taxon>
    </lineage>
</organism>
<proteinExistence type="predicted"/>
<evidence type="ECO:0000313" key="2">
    <source>
        <dbReference type="Proteomes" id="UP001234178"/>
    </source>
</evidence>
<accession>A0ABR0A7W3</accession>
<dbReference type="Proteomes" id="UP001234178">
    <property type="component" value="Unassembled WGS sequence"/>
</dbReference>
<name>A0ABR0A7W3_9CRUS</name>
<keyword evidence="2" id="KW-1185">Reference proteome</keyword>
<protein>
    <submittedName>
        <fullName evidence="1">Uncharacterized protein</fullName>
    </submittedName>
</protein>
<gene>
    <name evidence="1" type="ORF">OUZ56_003056</name>
</gene>
<dbReference type="EMBL" id="JAOYFB010000036">
    <property type="protein sequence ID" value="KAK4021128.1"/>
    <property type="molecule type" value="Genomic_DNA"/>
</dbReference>